<accession>A0A4R6U0N8</accession>
<keyword evidence="4" id="KW-1185">Reference proteome</keyword>
<evidence type="ECO:0000313" key="4">
    <source>
        <dbReference type="Proteomes" id="UP000295632"/>
    </source>
</evidence>
<dbReference type="OrthoDB" id="9807630at2"/>
<dbReference type="SUPFAM" id="SSF56784">
    <property type="entry name" value="HAD-like"/>
    <property type="match status" value="1"/>
</dbReference>
<dbReference type="InterPro" id="IPR023214">
    <property type="entry name" value="HAD_sf"/>
</dbReference>
<dbReference type="Pfam" id="PF13419">
    <property type="entry name" value="HAD_2"/>
    <property type="match status" value="1"/>
</dbReference>
<dbReference type="Gene3D" id="1.10.150.240">
    <property type="entry name" value="Putative phosphatase, domain 2"/>
    <property type="match status" value="1"/>
</dbReference>
<gene>
    <name evidence="3" type="ORF">EV213_11778</name>
</gene>
<comment type="caution">
    <text evidence="3">The sequence shown here is derived from an EMBL/GenBank/DDBJ whole genome shotgun (WGS) entry which is preliminary data.</text>
</comment>
<reference evidence="3 4" key="1">
    <citation type="submission" date="2019-03" db="EMBL/GenBank/DDBJ databases">
        <title>Genomic Encyclopedia of Type Strains, Phase IV (KMG-IV): sequencing the most valuable type-strain genomes for metagenomic binning, comparative biology and taxonomic classification.</title>
        <authorList>
            <person name="Goeker M."/>
        </authorList>
    </citation>
    <scope>NUCLEOTIDE SEQUENCE [LARGE SCALE GENOMIC DNA]</scope>
    <source>
        <strain evidence="3 4">DSM 28697</strain>
    </source>
</reference>
<sequence>MYKHIIWDFDGTLFDTYPVMAKTFQEALMEQGLEEPMSDVLKRLKVSATFALQHYEKEHQINIDRLKAYQESKKADELKVSKPFEGIETICQHIQDTDRKNYLYTHRGESSIELLKMHGLYGYFTDCITSTHGFERKPNPAALRYLIEKYSMDPAEAIMIGDRELDLQSGKNAGIDACYFAEAHEKSEYADVTIHTFQELYSII</sequence>
<keyword evidence="1 3" id="KW-0378">Hydrolase</keyword>
<dbReference type="NCBIfam" id="TIGR01549">
    <property type="entry name" value="HAD-SF-IA-v1"/>
    <property type="match status" value="1"/>
</dbReference>
<dbReference type="GO" id="GO:0008967">
    <property type="term" value="F:phosphoglycolate phosphatase activity"/>
    <property type="evidence" value="ECO:0007669"/>
    <property type="project" value="TreeGrafter"/>
</dbReference>
<dbReference type="RefSeq" id="WP_133581650.1">
    <property type="nucleotide sequence ID" value="NZ_SNYJ01000017.1"/>
</dbReference>
<dbReference type="EMBL" id="SNYJ01000017">
    <property type="protein sequence ID" value="TDQ36614.1"/>
    <property type="molecule type" value="Genomic_DNA"/>
</dbReference>
<proteinExistence type="predicted"/>
<organism evidence="3 4">
    <name type="scientific">Aureibacillus halotolerans</name>
    <dbReference type="NCBI Taxonomy" id="1508390"/>
    <lineage>
        <taxon>Bacteria</taxon>
        <taxon>Bacillati</taxon>
        <taxon>Bacillota</taxon>
        <taxon>Bacilli</taxon>
        <taxon>Bacillales</taxon>
        <taxon>Bacillaceae</taxon>
        <taxon>Aureibacillus</taxon>
    </lineage>
</organism>
<dbReference type="InterPro" id="IPR050155">
    <property type="entry name" value="HAD-like_hydrolase_sf"/>
</dbReference>
<evidence type="ECO:0000256" key="1">
    <source>
        <dbReference type="ARBA" id="ARBA00022801"/>
    </source>
</evidence>
<dbReference type="Proteomes" id="UP000295632">
    <property type="component" value="Unassembled WGS sequence"/>
</dbReference>
<dbReference type="AlphaFoldDB" id="A0A4R6U0N8"/>
<dbReference type="SFLD" id="SFLDG01129">
    <property type="entry name" value="C1.5:_HAD__Beta-PGM__Phosphata"/>
    <property type="match status" value="1"/>
</dbReference>
<dbReference type="InterPro" id="IPR023198">
    <property type="entry name" value="PGP-like_dom2"/>
</dbReference>
<dbReference type="GO" id="GO:0006281">
    <property type="term" value="P:DNA repair"/>
    <property type="evidence" value="ECO:0007669"/>
    <property type="project" value="TreeGrafter"/>
</dbReference>
<name>A0A4R6U0N8_9BACI</name>
<dbReference type="InterPro" id="IPR006439">
    <property type="entry name" value="HAD-SF_hydro_IA"/>
</dbReference>
<evidence type="ECO:0000313" key="3">
    <source>
        <dbReference type="EMBL" id="TDQ36614.1"/>
    </source>
</evidence>
<protein>
    <submittedName>
        <fullName evidence="3">HAD superfamily hydrolase (TIGR01509 family)/HAD superfamily hydrolase (TIGR01549 family)</fullName>
    </submittedName>
</protein>
<keyword evidence="2" id="KW-0460">Magnesium</keyword>
<dbReference type="PANTHER" id="PTHR43434:SF25">
    <property type="entry name" value="PHOSPHOGLYCOLATE PHOSPHATASE"/>
    <property type="match status" value="1"/>
</dbReference>
<dbReference type="InterPro" id="IPR041492">
    <property type="entry name" value="HAD_2"/>
</dbReference>
<evidence type="ECO:0000256" key="2">
    <source>
        <dbReference type="ARBA" id="ARBA00022842"/>
    </source>
</evidence>
<dbReference type="PANTHER" id="PTHR43434">
    <property type="entry name" value="PHOSPHOGLYCOLATE PHOSPHATASE"/>
    <property type="match status" value="1"/>
</dbReference>
<dbReference type="InterPro" id="IPR036412">
    <property type="entry name" value="HAD-like_sf"/>
</dbReference>
<dbReference type="Gene3D" id="3.40.50.1000">
    <property type="entry name" value="HAD superfamily/HAD-like"/>
    <property type="match status" value="1"/>
</dbReference>
<dbReference type="SFLD" id="SFLDS00003">
    <property type="entry name" value="Haloacid_Dehalogenase"/>
    <property type="match status" value="1"/>
</dbReference>
<dbReference type="GO" id="GO:0005829">
    <property type="term" value="C:cytosol"/>
    <property type="evidence" value="ECO:0007669"/>
    <property type="project" value="TreeGrafter"/>
</dbReference>